<dbReference type="InterPro" id="IPR000719">
    <property type="entry name" value="Prot_kinase_dom"/>
</dbReference>
<reference evidence="4" key="1">
    <citation type="submission" date="2021-02" db="EMBL/GenBank/DDBJ databases">
        <authorList>
            <person name="Palmer J.M."/>
        </authorList>
    </citation>
    <scope>NUCLEOTIDE SEQUENCE</scope>
    <source>
        <strain evidence="4">SCRP734</strain>
    </source>
</reference>
<dbReference type="EMBL" id="JAGDFM010000015">
    <property type="protein sequence ID" value="KAG7391970.1"/>
    <property type="molecule type" value="Genomic_DNA"/>
</dbReference>
<dbReference type="Pfam" id="PF13516">
    <property type="entry name" value="LRR_6"/>
    <property type="match status" value="1"/>
</dbReference>
<dbReference type="PROSITE" id="PS00108">
    <property type="entry name" value="PROTEIN_KINASE_ST"/>
    <property type="match status" value="1"/>
</dbReference>
<dbReference type="SMART" id="SM00220">
    <property type="entry name" value="S_TKc"/>
    <property type="match status" value="1"/>
</dbReference>
<dbReference type="GO" id="GO:0005524">
    <property type="term" value="F:ATP binding"/>
    <property type="evidence" value="ECO:0007669"/>
    <property type="project" value="InterPro"/>
</dbReference>
<gene>
    <name evidence="4" type="ORF">PHYPSEUDO_002676</name>
</gene>
<evidence type="ECO:0000256" key="1">
    <source>
        <dbReference type="SAM" id="MobiDB-lite"/>
    </source>
</evidence>
<dbReference type="AlphaFoldDB" id="A0A8T1WIT6"/>
<proteinExistence type="predicted"/>
<dbReference type="Pfam" id="PF07714">
    <property type="entry name" value="PK_Tyr_Ser-Thr"/>
    <property type="match status" value="1"/>
</dbReference>
<dbReference type="PANTHER" id="PTHR44329:SF214">
    <property type="entry name" value="PROTEIN KINASE DOMAIN-CONTAINING PROTEIN"/>
    <property type="match status" value="1"/>
</dbReference>
<dbReference type="GO" id="GO:0004674">
    <property type="term" value="F:protein serine/threonine kinase activity"/>
    <property type="evidence" value="ECO:0007669"/>
    <property type="project" value="TreeGrafter"/>
</dbReference>
<keyword evidence="5" id="KW-1185">Reference proteome</keyword>
<keyword evidence="2" id="KW-0812">Transmembrane</keyword>
<dbReference type="Proteomes" id="UP000694044">
    <property type="component" value="Unassembled WGS sequence"/>
</dbReference>
<evidence type="ECO:0000259" key="3">
    <source>
        <dbReference type="PROSITE" id="PS50011"/>
    </source>
</evidence>
<comment type="caution">
    <text evidence="4">The sequence shown here is derived from an EMBL/GenBank/DDBJ whole genome shotgun (WGS) entry which is preliminary data.</text>
</comment>
<dbReference type="PANTHER" id="PTHR44329">
    <property type="entry name" value="SERINE/THREONINE-PROTEIN KINASE TNNI3K-RELATED"/>
    <property type="match status" value="1"/>
</dbReference>
<evidence type="ECO:0000313" key="4">
    <source>
        <dbReference type="EMBL" id="KAG7391970.1"/>
    </source>
</evidence>
<protein>
    <recommendedName>
        <fullName evidence="3">Protein kinase domain-containing protein</fullName>
    </recommendedName>
</protein>
<dbReference type="InterPro" id="IPR001245">
    <property type="entry name" value="Ser-Thr/Tyr_kinase_cat_dom"/>
</dbReference>
<evidence type="ECO:0000256" key="2">
    <source>
        <dbReference type="SAM" id="Phobius"/>
    </source>
</evidence>
<dbReference type="PROSITE" id="PS50011">
    <property type="entry name" value="PROTEIN_KINASE_DOM"/>
    <property type="match status" value="1"/>
</dbReference>
<feature type="transmembrane region" description="Helical" evidence="2">
    <location>
        <begin position="646"/>
        <end position="666"/>
    </location>
</feature>
<sequence>MAEFGQHASRRQAPAGRAPRVLFEPIHHPCRKPSHLAITAPAAFPAALALSPRQRERLALSESDSSRGVCRRGAGTARTRSPPSGRRRRPRSSTLDHEVRLSKHAQLAHCGGVQCTPPPLHMDSAFAAGEAWSMSSWPAVIDRDLCHIIHHSIVWDDRGIDAKETFKHLQIRGTTYQVTEGYTAIDIAITRYRSVTRRGRASPKCVRLPSPFPPIPPSLGLPNTRVRVLSCVSVSASSGPPGAPRSSRAPLRIAATQARRTVSVLHLLGVSSCLCSRSSVMRTLLRAATAALLLLLAASSDAASCDTKGTVVLIASGDDSSALVLDATCEQTAVDVSKGALTASSLGIQKVLSAPDVKTIDLSLNNVTSVAVSNLTTLNKLTLTSNKFTTFTKLAIPDTVTYLDLSWNDITSFDGMALPDTMTQLFLGGNPITSVSGVTFPSSLTLLYIHNLALTTLNGAAFPDSIQYLSLVQSGLSSLDGVNFPDNLQYIDFSYNTITSLPTGFPTTVVQVTATNNEIAELYKYSFSSSISSLNFSGNPIESIRGVSFPLALTKLDLGSNEITNFEISRSDYSTFKDLDTFTAVVAQTSCSTSGAELVAVSGYSICVISDELFESTYGNASSTSSSSAESTTTTQIASSNSNSTILIVVICLAAVLAVALAAFAFRTYRVRQMKDVSQGRMDNGNFFANNTLMETASHSGGHHPSNPPHNSSSNSFNTIFSGGKVTMMGGTAIESALVKYRVPANEVQIERSIAKGGFGIVFLATYQGRQVVVKKILPEKAADDRCLSAFIDEIKLISSLSHAKIVRFIGVSWSMLSDMAVLMEYMPSGDLDMLLKQQNERQELYPKEFDWYQNSSVLPAKASIALDVLEAIVYLHSFPSPIIHRDLKSKNVLLSTSYEAKLSDFGVSREWQVDTTMTAGIGTMAWIAPEVLRGERYTEMADIYSFGVILSELATCIKPFEGVTNALIVLKVTSEEKPELGTNCPEDIRELADRCLSFNANDRPSASVAHYELRTLLKLHSAFEL</sequence>
<organism evidence="4 5">
    <name type="scientific">Phytophthora pseudosyringae</name>
    <dbReference type="NCBI Taxonomy" id="221518"/>
    <lineage>
        <taxon>Eukaryota</taxon>
        <taxon>Sar</taxon>
        <taxon>Stramenopiles</taxon>
        <taxon>Oomycota</taxon>
        <taxon>Peronosporomycetes</taxon>
        <taxon>Peronosporales</taxon>
        <taxon>Peronosporaceae</taxon>
        <taxon>Phytophthora</taxon>
    </lineage>
</organism>
<keyword evidence="2" id="KW-0472">Membrane</keyword>
<feature type="region of interest" description="Disordered" evidence="1">
    <location>
        <begin position="57"/>
        <end position="98"/>
    </location>
</feature>
<name>A0A8T1WIT6_9STRA</name>
<dbReference type="OrthoDB" id="4062651at2759"/>
<feature type="domain" description="Protein kinase" evidence="3">
    <location>
        <begin position="748"/>
        <end position="1024"/>
    </location>
</feature>
<evidence type="ECO:0000313" key="5">
    <source>
        <dbReference type="Proteomes" id="UP000694044"/>
    </source>
</evidence>
<dbReference type="InterPro" id="IPR051681">
    <property type="entry name" value="Ser/Thr_Kinases-Pseudokinases"/>
</dbReference>
<dbReference type="InterPro" id="IPR001611">
    <property type="entry name" value="Leu-rich_rpt"/>
</dbReference>
<accession>A0A8T1WIT6</accession>
<dbReference type="SMART" id="SM00365">
    <property type="entry name" value="LRR_SD22"/>
    <property type="match status" value="5"/>
</dbReference>
<dbReference type="InterPro" id="IPR008271">
    <property type="entry name" value="Ser/Thr_kinase_AS"/>
</dbReference>
<keyword evidence="2" id="KW-1133">Transmembrane helix</keyword>